<dbReference type="AlphaFoldDB" id="A0A6A5BZS3"/>
<feature type="compositionally biased region" description="Polar residues" evidence="4">
    <location>
        <begin position="390"/>
        <end position="408"/>
    </location>
</feature>
<dbReference type="PANTHER" id="PTHR15574:SF40">
    <property type="entry name" value="WD AND TETRATRICOPEPTIDE REPEATS PROTEIN 1"/>
    <property type="match status" value="1"/>
</dbReference>
<dbReference type="VEuPathDB" id="AmoebaDB:NF0112010"/>
<accession>A0A6A5BZS3</accession>
<name>A0A6A5BZS3_NAEFO</name>
<dbReference type="GO" id="GO:0045717">
    <property type="term" value="P:negative regulation of fatty acid biosynthetic process"/>
    <property type="evidence" value="ECO:0007669"/>
    <property type="project" value="TreeGrafter"/>
</dbReference>
<evidence type="ECO:0000313" key="5">
    <source>
        <dbReference type="EMBL" id="KAF0983663.1"/>
    </source>
</evidence>
<dbReference type="Proteomes" id="UP000444721">
    <property type="component" value="Unassembled WGS sequence"/>
</dbReference>
<evidence type="ECO:0000256" key="4">
    <source>
        <dbReference type="SAM" id="MobiDB-lite"/>
    </source>
</evidence>
<feature type="region of interest" description="Disordered" evidence="4">
    <location>
        <begin position="232"/>
        <end position="262"/>
    </location>
</feature>
<dbReference type="OMA" id="DQMVMLW"/>
<feature type="compositionally biased region" description="Low complexity" evidence="4">
    <location>
        <begin position="409"/>
        <end position="426"/>
    </location>
</feature>
<feature type="compositionally biased region" description="Low complexity" evidence="4">
    <location>
        <begin position="232"/>
        <end position="250"/>
    </location>
</feature>
<feature type="compositionally biased region" description="Polar residues" evidence="4">
    <location>
        <begin position="427"/>
        <end position="437"/>
    </location>
</feature>
<proteinExistence type="predicted"/>
<organism evidence="5 6">
    <name type="scientific">Naegleria fowleri</name>
    <name type="common">Brain eating amoeba</name>
    <dbReference type="NCBI Taxonomy" id="5763"/>
    <lineage>
        <taxon>Eukaryota</taxon>
        <taxon>Discoba</taxon>
        <taxon>Heterolobosea</taxon>
        <taxon>Tetramitia</taxon>
        <taxon>Eutetramitia</taxon>
        <taxon>Vahlkampfiidae</taxon>
        <taxon>Naegleria</taxon>
    </lineage>
</organism>
<dbReference type="VEuPathDB" id="AmoebaDB:NF0112020"/>
<keyword evidence="2" id="KW-0677">Repeat</keyword>
<feature type="repeat" description="WD" evidence="3">
    <location>
        <begin position="522"/>
        <end position="553"/>
    </location>
</feature>
<dbReference type="EMBL" id="VFQX01000004">
    <property type="protein sequence ID" value="KAF0983663.1"/>
    <property type="molecule type" value="Genomic_DNA"/>
</dbReference>
<dbReference type="SUPFAM" id="SSF50978">
    <property type="entry name" value="WD40 repeat-like"/>
    <property type="match status" value="1"/>
</dbReference>
<dbReference type="Pfam" id="PF00400">
    <property type="entry name" value="WD40"/>
    <property type="match status" value="5"/>
</dbReference>
<gene>
    <name evidence="5" type="ORF">FDP41_007578</name>
</gene>
<evidence type="ECO:0000313" key="6">
    <source>
        <dbReference type="Proteomes" id="UP000444721"/>
    </source>
</evidence>
<protein>
    <submittedName>
        <fullName evidence="5">Uncharacterized protein</fullName>
    </submittedName>
</protein>
<dbReference type="PROSITE" id="PS50294">
    <property type="entry name" value="WD_REPEATS_REGION"/>
    <property type="match status" value="2"/>
</dbReference>
<dbReference type="VEuPathDB" id="AmoebaDB:FDP41_007578"/>
<dbReference type="GO" id="GO:0005737">
    <property type="term" value="C:cytoplasm"/>
    <property type="evidence" value="ECO:0007669"/>
    <property type="project" value="TreeGrafter"/>
</dbReference>
<dbReference type="GeneID" id="68114796"/>
<dbReference type="PROSITE" id="PS50082">
    <property type="entry name" value="WD_REPEATS_2"/>
    <property type="match status" value="4"/>
</dbReference>
<comment type="caution">
    <text evidence="5">The sequence shown here is derived from an EMBL/GenBank/DDBJ whole genome shotgun (WGS) entry which is preliminary data.</text>
</comment>
<dbReference type="RefSeq" id="XP_044568376.1">
    <property type="nucleotide sequence ID" value="XM_044711337.1"/>
</dbReference>
<dbReference type="Gene3D" id="2.130.10.10">
    <property type="entry name" value="YVTN repeat-like/Quinoprotein amine dehydrogenase"/>
    <property type="match status" value="3"/>
</dbReference>
<keyword evidence="6" id="KW-1185">Reference proteome</keyword>
<dbReference type="OrthoDB" id="4869960at2759"/>
<dbReference type="InterPro" id="IPR015943">
    <property type="entry name" value="WD40/YVTN_repeat-like_dom_sf"/>
</dbReference>
<keyword evidence="1 3" id="KW-0853">WD repeat</keyword>
<dbReference type="InterPro" id="IPR036322">
    <property type="entry name" value="WD40_repeat_dom_sf"/>
</dbReference>
<evidence type="ECO:0000256" key="3">
    <source>
        <dbReference type="PROSITE-ProRule" id="PRU00221"/>
    </source>
</evidence>
<dbReference type="InterPro" id="IPR045151">
    <property type="entry name" value="DCAF8"/>
</dbReference>
<dbReference type="VEuPathDB" id="AmoebaDB:NfTy_007460"/>
<reference evidence="5 6" key="1">
    <citation type="journal article" date="2019" name="Sci. Rep.">
        <title>Nanopore sequencing improves the draft genome of the human pathogenic amoeba Naegleria fowleri.</title>
        <authorList>
            <person name="Liechti N."/>
            <person name="Schurch N."/>
            <person name="Bruggmann R."/>
            <person name="Wittwer M."/>
        </authorList>
    </citation>
    <scope>NUCLEOTIDE SEQUENCE [LARGE SCALE GENOMIC DNA]</scope>
    <source>
        <strain evidence="5 6">ATCC 30894</strain>
    </source>
</reference>
<feature type="region of interest" description="Disordered" evidence="4">
    <location>
        <begin position="377"/>
        <end position="466"/>
    </location>
</feature>
<dbReference type="SMART" id="SM00320">
    <property type="entry name" value="WD40"/>
    <property type="match status" value="7"/>
</dbReference>
<dbReference type="InterPro" id="IPR001680">
    <property type="entry name" value="WD40_rpt"/>
</dbReference>
<evidence type="ECO:0000256" key="1">
    <source>
        <dbReference type="ARBA" id="ARBA00022574"/>
    </source>
</evidence>
<feature type="repeat" description="WD" evidence="3">
    <location>
        <begin position="496"/>
        <end position="521"/>
    </location>
</feature>
<sequence length="622" mass="69244">MIGAPTCSLTHSTSIRSNIEKRKRVPNQFSSTRLIDEVYGSNHSIVQSLGWSHKLVGHGGCVNAINFNTNGDLIVTGSDDETIKIWNTWTGKCLTTLSGHVSNVFATNFFNSNHQQIISGGNDSDVRFYDIEKDVCTVYQHHTKKVLKIATSPLLPQCFYSCSADGSCRMFDVRCKYSNTKIEKDKIVKESSRNGTHSRGLNAYSNYDETILPQAIGGGRVISSLGRNHGTTTSGSVINSSSSSSSSSGSTSGGDSSGQVSSSSSLVVNYRILEYNTKTVPTLYCVDLNPLNPHQIIIGSYLGDTRLFDTRRIENYNANSYVNIYRPVEQNFDPRDYEVTGTAFSCDGSKIVSTHLGDYIYLYDRERNFERDEGVDYTRVVVPPPPPSQPISLTRNTSMSLPSSQQQASTRTNTSSGTSRNTTNQRLSNNTVASVDLSNHDTSRRRTTTTQTEQDPNDNDSMDLHHPNMVTTYDRKFTGHCSRQTIKGVNFFGLHSEYVISGSDDSNIFIWERESGELVRVLSGHDDIVNTVVCHPEYPMICSGGIDDFVNVWTPCNDSLILSDEELKKRKIHLESVMEENAHDLDDDEITHIPAHLLQALMQYFMSRGGDMDDEEDNFDEE</sequence>
<feature type="repeat" description="WD" evidence="3">
    <location>
        <begin position="97"/>
        <end position="132"/>
    </location>
</feature>
<dbReference type="PANTHER" id="PTHR15574">
    <property type="entry name" value="WD REPEAT DOMAIN-CONTAINING FAMILY"/>
    <property type="match status" value="1"/>
</dbReference>
<feature type="repeat" description="WD" evidence="3">
    <location>
        <begin position="55"/>
        <end position="96"/>
    </location>
</feature>
<dbReference type="GO" id="GO:0080008">
    <property type="term" value="C:Cul4-RING E3 ubiquitin ligase complex"/>
    <property type="evidence" value="ECO:0007669"/>
    <property type="project" value="TreeGrafter"/>
</dbReference>
<evidence type="ECO:0000256" key="2">
    <source>
        <dbReference type="ARBA" id="ARBA00022737"/>
    </source>
</evidence>